<dbReference type="SUPFAM" id="SSF52540">
    <property type="entry name" value="P-loop containing nucleoside triphosphate hydrolases"/>
    <property type="match status" value="1"/>
</dbReference>
<evidence type="ECO:0000259" key="2">
    <source>
        <dbReference type="Pfam" id="PF13304"/>
    </source>
</evidence>
<dbReference type="Pfam" id="PF13304">
    <property type="entry name" value="AAA_21"/>
    <property type="match status" value="1"/>
</dbReference>
<dbReference type="PANTHER" id="PTHR32182">
    <property type="entry name" value="DNA REPLICATION AND REPAIR PROTEIN RECF"/>
    <property type="match status" value="1"/>
</dbReference>
<dbReference type="AlphaFoldDB" id="A0A917QMR7"/>
<name>A0A917QMR7_9NOCA</name>
<reference evidence="3" key="2">
    <citation type="submission" date="2020-09" db="EMBL/GenBank/DDBJ databases">
        <authorList>
            <person name="Sun Q."/>
            <person name="Zhou Y."/>
        </authorList>
    </citation>
    <scope>NUCLEOTIDE SEQUENCE</scope>
    <source>
        <strain evidence="3">CGMCC 4.7278</strain>
    </source>
</reference>
<dbReference type="GO" id="GO:0016887">
    <property type="term" value="F:ATP hydrolysis activity"/>
    <property type="evidence" value="ECO:0007669"/>
    <property type="project" value="InterPro"/>
</dbReference>
<protein>
    <submittedName>
        <fullName evidence="3">ATPase</fullName>
    </submittedName>
</protein>
<accession>A0A917QMR7</accession>
<reference evidence="3" key="1">
    <citation type="journal article" date="2014" name="Int. J. Syst. Evol. Microbiol.">
        <title>Complete genome sequence of Corynebacterium casei LMG S-19264T (=DSM 44701T), isolated from a smear-ripened cheese.</title>
        <authorList>
            <consortium name="US DOE Joint Genome Institute (JGI-PGF)"/>
            <person name="Walter F."/>
            <person name="Albersmeier A."/>
            <person name="Kalinowski J."/>
            <person name="Ruckert C."/>
        </authorList>
    </citation>
    <scope>NUCLEOTIDE SEQUENCE</scope>
    <source>
        <strain evidence="3">CGMCC 4.7278</strain>
    </source>
</reference>
<sequence>MLARVLTSLAIANYRSLRDVVVPLDRLTVITGANGSGKSNLYRALRLLADTSRNGTVGALAREGGLPATLWTGPPGGSASVRAGRADSRSNENNGALRLGFAGDDFSYAIKLGFAGGATMFALDPVIKTEHVWAGKPRPGSLLAERSNALMIVTDDHINYDGHPVSNYDSMLSEFSDPGAAPEMAQLRDRMRGWRFYDHFRTDASAPARTSAIGTFTPALPSDGADLPAAIQTVFENGDREGFNEAIDDAFPGCSAAVKDVDGQFSLQWHQQHLLRPLTVNELSDGTLRYLLLVTAMFTPRPPELLVFNEPETSLHPDLFAPLATLLVEASKRTQVVVVSHAAEVIEVIDNTTDYASIELVKRDGETFIRDQRPLTRPAWMWPS</sequence>
<proteinExistence type="predicted"/>
<keyword evidence="4" id="KW-1185">Reference proteome</keyword>
<dbReference type="Proteomes" id="UP000612956">
    <property type="component" value="Unassembled WGS sequence"/>
</dbReference>
<dbReference type="GO" id="GO:0005524">
    <property type="term" value="F:ATP binding"/>
    <property type="evidence" value="ECO:0007669"/>
    <property type="project" value="InterPro"/>
</dbReference>
<dbReference type="FunFam" id="3.40.50.300:FF:002708">
    <property type="entry name" value="FeS assembly ATPase SufC"/>
    <property type="match status" value="1"/>
</dbReference>
<evidence type="ECO:0000313" key="3">
    <source>
        <dbReference type="EMBL" id="GGK58830.1"/>
    </source>
</evidence>
<dbReference type="InterPro" id="IPR027417">
    <property type="entry name" value="P-loop_NTPase"/>
</dbReference>
<dbReference type="InterPro" id="IPR014555">
    <property type="entry name" value="RecF-like"/>
</dbReference>
<evidence type="ECO:0000313" key="4">
    <source>
        <dbReference type="Proteomes" id="UP000612956"/>
    </source>
</evidence>
<comment type="caution">
    <text evidence="3">The sequence shown here is derived from an EMBL/GenBank/DDBJ whole genome shotgun (WGS) entry which is preliminary data.</text>
</comment>
<dbReference type="PANTHER" id="PTHR32182:SF25">
    <property type="entry name" value="SLR1056 PROTEIN"/>
    <property type="match status" value="1"/>
</dbReference>
<dbReference type="EMBL" id="BMMW01000003">
    <property type="protein sequence ID" value="GGK58830.1"/>
    <property type="molecule type" value="Genomic_DNA"/>
</dbReference>
<keyword evidence="1" id="KW-0227">DNA damage</keyword>
<dbReference type="InterPro" id="IPR003959">
    <property type="entry name" value="ATPase_AAA_core"/>
</dbReference>
<feature type="domain" description="ATPase AAA-type core" evidence="2">
    <location>
        <begin position="27"/>
        <end position="346"/>
    </location>
</feature>
<evidence type="ECO:0000256" key="1">
    <source>
        <dbReference type="ARBA" id="ARBA00023236"/>
    </source>
</evidence>
<dbReference type="GO" id="GO:0000731">
    <property type="term" value="P:DNA synthesis involved in DNA repair"/>
    <property type="evidence" value="ECO:0007669"/>
    <property type="project" value="TreeGrafter"/>
</dbReference>
<keyword evidence="1" id="KW-0742">SOS response</keyword>
<dbReference type="GO" id="GO:0009432">
    <property type="term" value="P:SOS response"/>
    <property type="evidence" value="ECO:0007669"/>
    <property type="project" value="UniProtKB-KW"/>
</dbReference>
<gene>
    <name evidence="3" type="ORF">GCM10011591_33810</name>
</gene>
<dbReference type="PIRSF" id="PIRSF029347">
    <property type="entry name" value="RecF"/>
    <property type="match status" value="1"/>
</dbReference>
<organism evidence="3 4">
    <name type="scientific">Nocardia camponoti</name>
    <dbReference type="NCBI Taxonomy" id="1616106"/>
    <lineage>
        <taxon>Bacteria</taxon>
        <taxon>Bacillati</taxon>
        <taxon>Actinomycetota</taxon>
        <taxon>Actinomycetes</taxon>
        <taxon>Mycobacteriales</taxon>
        <taxon>Nocardiaceae</taxon>
        <taxon>Nocardia</taxon>
    </lineage>
</organism>
<dbReference type="GO" id="GO:0006302">
    <property type="term" value="P:double-strand break repair"/>
    <property type="evidence" value="ECO:0007669"/>
    <property type="project" value="TreeGrafter"/>
</dbReference>
<dbReference type="Gene3D" id="3.40.50.300">
    <property type="entry name" value="P-loop containing nucleotide triphosphate hydrolases"/>
    <property type="match status" value="2"/>
</dbReference>